<accession>A0A6G0Z3L6</accession>
<dbReference type="AlphaFoldDB" id="A0A6G0Z3L6"/>
<proteinExistence type="predicted"/>
<protein>
    <submittedName>
        <fullName evidence="1">Uncharacterized protein</fullName>
    </submittedName>
</protein>
<organism evidence="1 2">
    <name type="scientific">Aphis craccivora</name>
    <name type="common">Cowpea aphid</name>
    <dbReference type="NCBI Taxonomy" id="307492"/>
    <lineage>
        <taxon>Eukaryota</taxon>
        <taxon>Metazoa</taxon>
        <taxon>Ecdysozoa</taxon>
        <taxon>Arthropoda</taxon>
        <taxon>Hexapoda</taxon>
        <taxon>Insecta</taxon>
        <taxon>Pterygota</taxon>
        <taxon>Neoptera</taxon>
        <taxon>Paraneoptera</taxon>
        <taxon>Hemiptera</taxon>
        <taxon>Sternorrhyncha</taxon>
        <taxon>Aphidomorpha</taxon>
        <taxon>Aphidoidea</taxon>
        <taxon>Aphididae</taxon>
        <taxon>Aphidini</taxon>
        <taxon>Aphis</taxon>
        <taxon>Aphis</taxon>
    </lineage>
</organism>
<keyword evidence="2" id="KW-1185">Reference proteome</keyword>
<dbReference type="OrthoDB" id="10254663at2759"/>
<reference evidence="1 2" key="1">
    <citation type="submission" date="2019-08" db="EMBL/GenBank/DDBJ databases">
        <title>Whole genome of Aphis craccivora.</title>
        <authorList>
            <person name="Voronova N.V."/>
            <person name="Shulinski R.S."/>
            <person name="Bandarenka Y.V."/>
            <person name="Zhorov D.G."/>
            <person name="Warner D."/>
        </authorList>
    </citation>
    <scope>NUCLEOTIDE SEQUENCE [LARGE SCALE GENOMIC DNA]</scope>
    <source>
        <strain evidence="1">180601</strain>
        <tissue evidence="1">Whole Body</tissue>
    </source>
</reference>
<evidence type="ECO:0000313" key="2">
    <source>
        <dbReference type="Proteomes" id="UP000478052"/>
    </source>
</evidence>
<sequence>MNKTEQNERFESIRCQLDALGYRLYMLLDSIDLVGQLIVDFLHTTDSLKQYKNIAQNTLDVARNLETRSALYL</sequence>
<comment type="caution">
    <text evidence="1">The sequence shown here is derived from an EMBL/GenBank/DDBJ whole genome shotgun (WGS) entry which is preliminary data.</text>
</comment>
<evidence type="ECO:0000313" key="1">
    <source>
        <dbReference type="EMBL" id="KAF0765035.1"/>
    </source>
</evidence>
<dbReference type="Proteomes" id="UP000478052">
    <property type="component" value="Unassembled WGS sequence"/>
</dbReference>
<dbReference type="EMBL" id="VUJU01001497">
    <property type="protein sequence ID" value="KAF0765035.1"/>
    <property type="molecule type" value="Genomic_DNA"/>
</dbReference>
<name>A0A6G0Z3L6_APHCR</name>
<gene>
    <name evidence="1" type="ORF">FWK35_00012008</name>
</gene>